<dbReference type="InterPro" id="IPR002818">
    <property type="entry name" value="DJ-1/PfpI"/>
</dbReference>
<dbReference type="PANTHER" id="PTHR43130">
    <property type="entry name" value="ARAC-FAMILY TRANSCRIPTIONAL REGULATOR"/>
    <property type="match status" value="1"/>
</dbReference>
<evidence type="ECO:0000313" key="4">
    <source>
        <dbReference type="RefSeq" id="XP_033534736.1"/>
    </source>
</evidence>
<dbReference type="EMBL" id="ML975155">
    <property type="protein sequence ID" value="KAF1813105.1"/>
    <property type="molecule type" value="Genomic_DNA"/>
</dbReference>
<dbReference type="PANTHER" id="PTHR43130:SF15">
    <property type="entry name" value="THIJ_PFPI FAMILY PROTEIN (AFU_ORTHOLOGUE AFUA_5G14240)"/>
    <property type="match status" value="1"/>
</dbReference>
<dbReference type="InterPro" id="IPR029062">
    <property type="entry name" value="Class_I_gatase-like"/>
</dbReference>
<evidence type="ECO:0000313" key="3">
    <source>
        <dbReference type="Proteomes" id="UP000504638"/>
    </source>
</evidence>
<dbReference type="GO" id="GO:0016740">
    <property type="term" value="F:transferase activity"/>
    <property type="evidence" value="ECO:0007669"/>
    <property type="project" value="UniProtKB-KW"/>
</dbReference>
<dbReference type="OrthoDB" id="543156at2759"/>
<keyword evidence="3" id="KW-1185">Reference proteome</keyword>
<name>A0A6G1G4T7_9PEZI</name>
<accession>A0A6G1G4T7</accession>
<organism evidence="2">
    <name type="scientific">Eremomyces bilateralis CBS 781.70</name>
    <dbReference type="NCBI Taxonomy" id="1392243"/>
    <lineage>
        <taxon>Eukaryota</taxon>
        <taxon>Fungi</taxon>
        <taxon>Dikarya</taxon>
        <taxon>Ascomycota</taxon>
        <taxon>Pezizomycotina</taxon>
        <taxon>Dothideomycetes</taxon>
        <taxon>Dothideomycetes incertae sedis</taxon>
        <taxon>Eremomycetales</taxon>
        <taxon>Eremomycetaceae</taxon>
        <taxon>Eremomyces</taxon>
    </lineage>
</organism>
<dbReference type="Gene3D" id="3.40.50.880">
    <property type="match status" value="1"/>
</dbReference>
<dbReference type="CDD" id="cd03139">
    <property type="entry name" value="GATase1_PfpI_2"/>
    <property type="match status" value="1"/>
</dbReference>
<reference evidence="2 4" key="1">
    <citation type="submission" date="2020-01" db="EMBL/GenBank/DDBJ databases">
        <authorList>
            <consortium name="DOE Joint Genome Institute"/>
            <person name="Haridas S."/>
            <person name="Albert R."/>
            <person name="Binder M."/>
            <person name="Bloem J."/>
            <person name="Labutti K."/>
            <person name="Salamov A."/>
            <person name="Andreopoulos B."/>
            <person name="Baker S.E."/>
            <person name="Barry K."/>
            <person name="Bills G."/>
            <person name="Bluhm B.H."/>
            <person name="Cannon C."/>
            <person name="Castanera R."/>
            <person name="Culley D.E."/>
            <person name="Daum C."/>
            <person name="Ezra D."/>
            <person name="Gonzalez J.B."/>
            <person name="Henrissat B."/>
            <person name="Kuo A."/>
            <person name="Liang C."/>
            <person name="Lipzen A."/>
            <person name="Lutzoni F."/>
            <person name="Magnuson J."/>
            <person name="Mondo S."/>
            <person name="Nolan M."/>
            <person name="Ohm R."/>
            <person name="Pangilinan J."/>
            <person name="Park H.-J."/>
            <person name="Ramirez L."/>
            <person name="Alfaro M."/>
            <person name="Sun H."/>
            <person name="Tritt A."/>
            <person name="Yoshinaga Y."/>
            <person name="Zwiers L.-H."/>
            <person name="Turgeon B.G."/>
            <person name="Goodwin S.B."/>
            <person name="Spatafora J.W."/>
            <person name="Crous P.W."/>
            <person name="Grigoriev I.V."/>
        </authorList>
    </citation>
    <scope>NUCLEOTIDE SEQUENCE</scope>
    <source>
        <strain evidence="2 4">CBS 781.70</strain>
    </source>
</reference>
<reference evidence="4" key="2">
    <citation type="submission" date="2020-04" db="EMBL/GenBank/DDBJ databases">
        <authorList>
            <consortium name="NCBI Genome Project"/>
        </authorList>
    </citation>
    <scope>NUCLEOTIDE SEQUENCE</scope>
    <source>
        <strain evidence="4">CBS 781.70</strain>
    </source>
</reference>
<dbReference type="GeneID" id="54423068"/>
<reference evidence="4" key="3">
    <citation type="submission" date="2025-04" db="UniProtKB">
        <authorList>
            <consortium name="RefSeq"/>
        </authorList>
    </citation>
    <scope>IDENTIFICATION</scope>
    <source>
        <strain evidence="4">CBS 781.70</strain>
    </source>
</reference>
<proteinExistence type="predicted"/>
<dbReference type="AlphaFoldDB" id="A0A6G1G4T7"/>
<evidence type="ECO:0000313" key="2">
    <source>
        <dbReference type="EMBL" id="KAF1813105.1"/>
    </source>
</evidence>
<evidence type="ECO:0000259" key="1">
    <source>
        <dbReference type="Pfam" id="PF01965"/>
    </source>
</evidence>
<protein>
    <submittedName>
        <fullName evidence="2 4">Class I glutamine amidotransferase-like protein</fullName>
    </submittedName>
</protein>
<feature type="domain" description="DJ-1/PfpI" evidence="1">
    <location>
        <begin position="25"/>
        <end position="196"/>
    </location>
</feature>
<dbReference type="SUPFAM" id="SSF52317">
    <property type="entry name" value="Class I glutamine amidotransferase-like"/>
    <property type="match status" value="1"/>
</dbReference>
<sequence>MRFLSLALCAVAVAQVPEPPVNYGIVLFPGFQAMDVFGPLDVLNTLSMRQTLNLYIFANQRGLVPTKHAMEGVKSNFGEAVMADYAFNDTEIPDLDVLIVPGGAGTRDSQTQAEVAPFLSKIYPQLQYLVAVCTGSALVARTGILDRRRATTNKLAWEWATSQGPNVDWVPRARWVRDGDIWTGSGITASLDTIYAFVAHVYGEPTAANLSRDLEYVRWTDADNDPFGDFYNTSWPIVG</sequence>
<keyword evidence="2" id="KW-0315">Glutamine amidotransferase</keyword>
<dbReference type="Proteomes" id="UP000504638">
    <property type="component" value="Unplaced"/>
</dbReference>
<dbReference type="InterPro" id="IPR052158">
    <property type="entry name" value="INH-QAR"/>
</dbReference>
<dbReference type="RefSeq" id="XP_033534736.1">
    <property type="nucleotide sequence ID" value="XM_033682498.1"/>
</dbReference>
<keyword evidence="2" id="KW-0808">Transferase</keyword>
<dbReference type="Pfam" id="PF01965">
    <property type="entry name" value="DJ-1_PfpI"/>
    <property type="match status" value="1"/>
</dbReference>
<gene>
    <name evidence="2 4" type="ORF">P152DRAFT_506807</name>
</gene>